<name>A0A9P4QE23_9PEZI</name>
<evidence type="ECO:0000313" key="2">
    <source>
        <dbReference type="EMBL" id="KAF2723124.1"/>
    </source>
</evidence>
<evidence type="ECO:0000256" key="1">
    <source>
        <dbReference type="SAM" id="MobiDB-lite"/>
    </source>
</evidence>
<dbReference type="EMBL" id="MU003778">
    <property type="protein sequence ID" value="KAF2723124.1"/>
    <property type="molecule type" value="Genomic_DNA"/>
</dbReference>
<dbReference type="AlphaFoldDB" id="A0A9P4QE23"/>
<proteinExistence type="predicted"/>
<feature type="region of interest" description="Disordered" evidence="1">
    <location>
        <begin position="1"/>
        <end position="71"/>
    </location>
</feature>
<feature type="compositionally biased region" description="Polar residues" evidence="1">
    <location>
        <begin position="22"/>
        <end position="50"/>
    </location>
</feature>
<protein>
    <submittedName>
        <fullName evidence="2">Uncharacterized protein</fullName>
    </submittedName>
</protein>
<organism evidence="2 3">
    <name type="scientific">Polychaeton citri CBS 116435</name>
    <dbReference type="NCBI Taxonomy" id="1314669"/>
    <lineage>
        <taxon>Eukaryota</taxon>
        <taxon>Fungi</taxon>
        <taxon>Dikarya</taxon>
        <taxon>Ascomycota</taxon>
        <taxon>Pezizomycotina</taxon>
        <taxon>Dothideomycetes</taxon>
        <taxon>Dothideomycetidae</taxon>
        <taxon>Capnodiales</taxon>
        <taxon>Capnodiaceae</taxon>
        <taxon>Polychaeton</taxon>
    </lineage>
</organism>
<dbReference type="OrthoDB" id="5395975at2759"/>
<reference evidence="2" key="1">
    <citation type="journal article" date="2020" name="Stud. Mycol.">
        <title>101 Dothideomycetes genomes: a test case for predicting lifestyles and emergence of pathogens.</title>
        <authorList>
            <person name="Haridas S."/>
            <person name="Albert R."/>
            <person name="Binder M."/>
            <person name="Bloem J."/>
            <person name="Labutti K."/>
            <person name="Salamov A."/>
            <person name="Andreopoulos B."/>
            <person name="Baker S."/>
            <person name="Barry K."/>
            <person name="Bills G."/>
            <person name="Bluhm B."/>
            <person name="Cannon C."/>
            <person name="Castanera R."/>
            <person name="Culley D."/>
            <person name="Daum C."/>
            <person name="Ezra D."/>
            <person name="Gonzalez J."/>
            <person name="Henrissat B."/>
            <person name="Kuo A."/>
            <person name="Liang C."/>
            <person name="Lipzen A."/>
            <person name="Lutzoni F."/>
            <person name="Magnuson J."/>
            <person name="Mondo S."/>
            <person name="Nolan M."/>
            <person name="Ohm R."/>
            <person name="Pangilinan J."/>
            <person name="Park H.-J."/>
            <person name="Ramirez L."/>
            <person name="Alfaro M."/>
            <person name="Sun H."/>
            <person name="Tritt A."/>
            <person name="Yoshinaga Y."/>
            <person name="Zwiers L.-H."/>
            <person name="Turgeon B."/>
            <person name="Goodwin S."/>
            <person name="Spatafora J."/>
            <person name="Crous P."/>
            <person name="Grigoriev I."/>
        </authorList>
    </citation>
    <scope>NUCLEOTIDE SEQUENCE</scope>
    <source>
        <strain evidence="2">CBS 116435</strain>
    </source>
</reference>
<sequence length="276" mass="30693">MPTKDSAVPPDTYQQRDHSDTCSELPTTYSLSNITSESSRLNMPSIQRSFSDPDPMFTNDRTHSDGKVGPAALQPSVELVGLRSDLQPSRDPVLPGSGQDTSGESELRKQALVMTLKNLPRDVIAPPPKTSINPFVTYVTETFRFLAESSAVKNRYTPVLVKREINTHERGHWLVDTSTWGLELQLEFWNFLTEYVTNGSTGSALFVARISYDEVSGKDVAIDTDGLGDVQVFCSGEIVKHTYLLLYLASNGRVRHTGMKWKDVHREVIVEMRGSG</sequence>
<accession>A0A9P4QE23</accession>
<gene>
    <name evidence="2" type="ORF">K431DRAFT_283293</name>
</gene>
<comment type="caution">
    <text evidence="2">The sequence shown here is derived from an EMBL/GenBank/DDBJ whole genome shotgun (WGS) entry which is preliminary data.</text>
</comment>
<evidence type="ECO:0000313" key="3">
    <source>
        <dbReference type="Proteomes" id="UP000799441"/>
    </source>
</evidence>
<feature type="region of interest" description="Disordered" evidence="1">
    <location>
        <begin position="86"/>
        <end position="105"/>
    </location>
</feature>
<dbReference type="Proteomes" id="UP000799441">
    <property type="component" value="Unassembled WGS sequence"/>
</dbReference>
<keyword evidence="3" id="KW-1185">Reference proteome</keyword>